<comment type="caution">
    <text evidence="2">The sequence shown here is derived from an EMBL/GenBank/DDBJ whole genome shotgun (WGS) entry which is preliminary data.</text>
</comment>
<dbReference type="Proteomes" id="UP000050454">
    <property type="component" value="Unassembled WGS sequence"/>
</dbReference>
<dbReference type="EMBL" id="LGTQ01000005">
    <property type="protein sequence ID" value="KPM49211.1"/>
    <property type="molecule type" value="Genomic_DNA"/>
</dbReference>
<accession>A0A0P7BQ01</accession>
<dbReference type="InterPro" id="IPR007492">
    <property type="entry name" value="LytTR_DNA-bd_dom"/>
</dbReference>
<keyword evidence="3" id="KW-1185">Reference proteome</keyword>
<feature type="domain" description="HTH LytTR-type" evidence="1">
    <location>
        <begin position="15"/>
        <end position="114"/>
    </location>
</feature>
<name>A0A0P7BQ01_9BACT</name>
<protein>
    <recommendedName>
        <fullName evidence="1">HTH LytTR-type domain-containing protein</fullName>
    </recommendedName>
</protein>
<organism evidence="2 3">
    <name type="scientific">Jiulongibacter sediminis</name>
    <dbReference type="NCBI Taxonomy" id="1605367"/>
    <lineage>
        <taxon>Bacteria</taxon>
        <taxon>Pseudomonadati</taxon>
        <taxon>Bacteroidota</taxon>
        <taxon>Cytophagia</taxon>
        <taxon>Cytophagales</taxon>
        <taxon>Leadbetterellaceae</taxon>
        <taxon>Jiulongibacter</taxon>
    </lineage>
</organism>
<dbReference type="Pfam" id="PF04397">
    <property type="entry name" value="LytTR"/>
    <property type="match status" value="1"/>
</dbReference>
<dbReference type="SMART" id="SM00850">
    <property type="entry name" value="LytTR"/>
    <property type="match status" value="1"/>
</dbReference>
<dbReference type="Gene3D" id="2.40.50.1020">
    <property type="entry name" value="LytTr DNA-binding domain"/>
    <property type="match status" value="1"/>
</dbReference>
<dbReference type="OrthoDB" id="982793at2"/>
<dbReference type="RefSeq" id="WP_055143203.1">
    <property type="nucleotide sequence ID" value="NZ_CAKZPM010000010.1"/>
</dbReference>
<evidence type="ECO:0000313" key="3">
    <source>
        <dbReference type="Proteomes" id="UP000050454"/>
    </source>
</evidence>
<evidence type="ECO:0000259" key="1">
    <source>
        <dbReference type="SMART" id="SM00850"/>
    </source>
</evidence>
<dbReference type="STRING" id="1605367.AFM12_00795"/>
<dbReference type="AlphaFoldDB" id="A0A0P7BQ01"/>
<gene>
    <name evidence="2" type="ORF">AFM12_00795</name>
</gene>
<sequence length="114" mass="13424">MKTSTSTANTITFDYGKRKVAYKNINYFKSEFGNYTKIHLAENKNFLTAFTLKHYVQQLEETDSFVVPRKGLMVNKEYVKKLDNSSDGVFVILKNGERYKVSRRRMQEMVRMFA</sequence>
<dbReference type="GO" id="GO:0003677">
    <property type="term" value="F:DNA binding"/>
    <property type="evidence" value="ECO:0007669"/>
    <property type="project" value="InterPro"/>
</dbReference>
<proteinExistence type="predicted"/>
<evidence type="ECO:0000313" key="2">
    <source>
        <dbReference type="EMBL" id="KPM49211.1"/>
    </source>
</evidence>
<reference evidence="2 3" key="1">
    <citation type="submission" date="2015-07" db="EMBL/GenBank/DDBJ databases">
        <title>The draft genome sequence of Leadbetterella sp. JN14-9.</title>
        <authorList>
            <person name="Liu Y."/>
            <person name="Du J."/>
            <person name="Shao Z."/>
        </authorList>
    </citation>
    <scope>NUCLEOTIDE SEQUENCE [LARGE SCALE GENOMIC DNA]</scope>
    <source>
        <strain evidence="2 3">JN14-9</strain>
    </source>
</reference>